<evidence type="ECO:0000313" key="2">
    <source>
        <dbReference type="EMBL" id="KAK3679656.1"/>
    </source>
</evidence>
<gene>
    <name evidence="2" type="ORF">LTR78_000031</name>
</gene>
<evidence type="ECO:0000256" key="1">
    <source>
        <dbReference type="SAM" id="MobiDB-lite"/>
    </source>
</evidence>
<evidence type="ECO:0000313" key="3">
    <source>
        <dbReference type="Proteomes" id="UP001274830"/>
    </source>
</evidence>
<proteinExistence type="predicted"/>
<dbReference type="Proteomes" id="UP001274830">
    <property type="component" value="Unassembled WGS sequence"/>
</dbReference>
<name>A0AAE1C678_9PEZI</name>
<keyword evidence="3" id="KW-1185">Reference proteome</keyword>
<accession>A0AAE1C678</accession>
<dbReference type="EMBL" id="JAUTXT010000001">
    <property type="protein sequence ID" value="KAK3679656.1"/>
    <property type="molecule type" value="Genomic_DNA"/>
</dbReference>
<reference evidence="2" key="1">
    <citation type="submission" date="2023-07" db="EMBL/GenBank/DDBJ databases">
        <title>Black Yeasts Isolated from many extreme environments.</title>
        <authorList>
            <person name="Coleine C."/>
            <person name="Stajich J.E."/>
            <person name="Selbmann L."/>
        </authorList>
    </citation>
    <scope>NUCLEOTIDE SEQUENCE</scope>
    <source>
        <strain evidence="2">CCFEE 5485</strain>
    </source>
</reference>
<dbReference type="AlphaFoldDB" id="A0AAE1C678"/>
<comment type="caution">
    <text evidence="2">The sequence shown here is derived from an EMBL/GenBank/DDBJ whole genome shotgun (WGS) entry which is preliminary data.</text>
</comment>
<organism evidence="2 3">
    <name type="scientific">Recurvomyces mirabilis</name>
    <dbReference type="NCBI Taxonomy" id="574656"/>
    <lineage>
        <taxon>Eukaryota</taxon>
        <taxon>Fungi</taxon>
        <taxon>Dikarya</taxon>
        <taxon>Ascomycota</taxon>
        <taxon>Pezizomycotina</taxon>
        <taxon>Dothideomycetes</taxon>
        <taxon>Dothideomycetidae</taxon>
        <taxon>Mycosphaerellales</taxon>
        <taxon>Teratosphaeriaceae</taxon>
        <taxon>Recurvomyces</taxon>
    </lineage>
</organism>
<protein>
    <submittedName>
        <fullName evidence="2">Uncharacterized protein</fullName>
    </submittedName>
</protein>
<sequence>MSPSLSPVARRTRKGSVYTREGFQPPSKKSTQTRFPKHQPTAVTIQATTTLPTQRWRKSHASTVPPAARVTSSTVPSSREREWEVVEVEEVEAEVEDWIQA</sequence>
<feature type="region of interest" description="Disordered" evidence="1">
    <location>
        <begin position="1"/>
        <end position="39"/>
    </location>
</feature>
<feature type="region of interest" description="Disordered" evidence="1">
    <location>
        <begin position="52"/>
        <end position="80"/>
    </location>
</feature>